<feature type="signal peptide" evidence="1">
    <location>
        <begin position="1"/>
        <end position="31"/>
    </location>
</feature>
<keyword evidence="3" id="KW-0378">Hydrolase</keyword>
<evidence type="ECO:0000313" key="4">
    <source>
        <dbReference type="Proteomes" id="UP000502415"/>
    </source>
</evidence>
<dbReference type="InterPro" id="IPR001322">
    <property type="entry name" value="Lamin_tail_dom"/>
</dbReference>
<accession>A0A7Z2VTE6</accession>
<keyword evidence="3" id="KW-0540">Nuclease</keyword>
<evidence type="ECO:0000313" key="3">
    <source>
        <dbReference type="EMBL" id="QJD98772.1"/>
    </source>
</evidence>
<sequence>MTYRLSTPIPARLTVLAALVASLSFSASALAAPGPVVISQVYGGGGNSGATHKNDFIELFNRSGSAVSLDGWSVQYASSTGTSWQQTRLTGTLQPGQYFLVQEAAGAGNGADMPQADATGTLALSGTAGKVALVSNQTLLSGTSPTSSALVDFVGFGSAANGYEGTGPTPTLGNALAALRAAGGCTDTDDNKADFATGTPNPRNGASARNQCGATTPVAQPIVLNCPATMSGAPGTAFQAVLAATDQDSIVNSAVISGGAVSGISLANFVQASGNGANATVNLVVGASVPAGNYPVVVTFANNDGQDASCTVNVALAGERTIPQIQGSGRTSAYANTVQTTSGVITKKLSGGFFIQDPNGDGDPTTSDAIYVFGATTSANVGDRVRVTGTVVEYTPSGAPRSYTEFKDVTAVTTLGTGPAIVPTNIVLGGDDLSRYEAMLVRFSQPLTVNGNGYLGDRGELVLSNGRRETPTNRYRAGSADAIALAAANANNLVILDDNIFVTPEHIPYLFQDSTVRAGDTVTDLVGVLDFGSIGGGGGWYKLQPNETPSFSRSNPRDAAPQVAAGNVKVASANVLNFFTTFTNGADAWGRTGQGCTLGSTTRASNCRGADNLAEFVRQRDKIVGELKAMNADAVGLMEIQNNGETAVSYLVDELNKSIGAVTYAYVPKPAATGTDAIRVAMIYKPAVLTLVGGALSDNDAVNNRPPMAQTFKVNANGAKFSLVVNHLKSKGSCGGAGTGDSDSGDGQGCWNATRVQQAQRLWNYFIPQVTASAGDAKVLAVGDFNSYGHEDPIAFLTDKGMVNELERFVRPNGIPYSYVFDGMSGYLDHALASAALDGQVAGVTEWHNNADEPEAIDYNLGDTADDPYVNNAFRASDHDPVIVSLNLVGATADVTANVKIAQSGVILNRGTGKYSGTVTFTNSSNAALAGPLQFSLDGLSAGVALDNASGVRNGVPYMTLPVTSLAPGASISVTTTFSNPNKVSIGYKPVLTSGSF</sequence>
<dbReference type="AlphaFoldDB" id="A0A7Z2VTE6"/>
<dbReference type="InterPro" id="IPR047971">
    <property type="entry name" value="ExeM-like"/>
</dbReference>
<evidence type="ECO:0000256" key="1">
    <source>
        <dbReference type="SAM" id="SignalP"/>
    </source>
</evidence>
<dbReference type="Gene3D" id="3.60.10.10">
    <property type="entry name" value="Endonuclease/exonuclease/phosphatase"/>
    <property type="match status" value="1"/>
</dbReference>
<dbReference type="SUPFAM" id="SSF56219">
    <property type="entry name" value="DNase I-like"/>
    <property type="match status" value="1"/>
</dbReference>
<reference evidence="3 4" key="1">
    <citation type="submission" date="2020-04" db="EMBL/GenBank/DDBJ databases">
        <title>Genome sequencing of novel species.</title>
        <authorList>
            <person name="Heo J."/>
            <person name="Kim S.-J."/>
            <person name="Kim J.-S."/>
            <person name="Hong S.-B."/>
            <person name="Kwon S.-W."/>
        </authorList>
    </citation>
    <scope>NUCLEOTIDE SEQUENCE [LARGE SCALE GENOMIC DNA]</scope>
    <source>
        <strain evidence="3 4">GN2-R2</strain>
    </source>
</reference>
<proteinExistence type="predicted"/>
<protein>
    <submittedName>
        <fullName evidence="3">ExeM/NucH family extracellular endonuclease</fullName>
    </submittedName>
</protein>
<feature type="chain" id="PRO_5030881962" evidence="1">
    <location>
        <begin position="32"/>
        <end position="997"/>
    </location>
</feature>
<dbReference type="InterPro" id="IPR036691">
    <property type="entry name" value="Endo/exonu/phosph_ase_sf"/>
</dbReference>
<dbReference type="PROSITE" id="PS51841">
    <property type="entry name" value="LTD"/>
    <property type="match status" value="1"/>
</dbReference>
<dbReference type="InterPro" id="IPR036415">
    <property type="entry name" value="Lamin_tail_dom_sf"/>
</dbReference>
<evidence type="ECO:0000259" key="2">
    <source>
        <dbReference type="PROSITE" id="PS51841"/>
    </source>
</evidence>
<dbReference type="EMBL" id="CP051685">
    <property type="protein sequence ID" value="QJD98772.1"/>
    <property type="molecule type" value="Genomic_DNA"/>
</dbReference>
<dbReference type="InterPro" id="IPR005135">
    <property type="entry name" value="Endo/exonuclease/phosphatase"/>
</dbReference>
<dbReference type="PANTHER" id="PTHR42834">
    <property type="entry name" value="ENDONUCLEASE/EXONUCLEASE/PHOSPHATASE FAMILY PROTEIN (AFU_ORTHOLOGUE AFUA_3G09210)"/>
    <property type="match status" value="1"/>
</dbReference>
<dbReference type="NCBIfam" id="NF033681">
    <property type="entry name" value="ExeM_NucH_DNase"/>
    <property type="match status" value="1"/>
</dbReference>
<organism evidence="3 4">
    <name type="scientific">Massilia forsythiae</name>
    <dbReference type="NCBI Taxonomy" id="2728020"/>
    <lineage>
        <taxon>Bacteria</taxon>
        <taxon>Pseudomonadati</taxon>
        <taxon>Pseudomonadota</taxon>
        <taxon>Betaproteobacteria</taxon>
        <taxon>Burkholderiales</taxon>
        <taxon>Oxalobacteraceae</taxon>
        <taxon>Telluria group</taxon>
        <taxon>Massilia</taxon>
    </lineage>
</organism>
<dbReference type="SUPFAM" id="SSF74853">
    <property type="entry name" value="Lamin A/C globular tail domain"/>
    <property type="match status" value="1"/>
</dbReference>
<dbReference type="Proteomes" id="UP000502415">
    <property type="component" value="Chromosome"/>
</dbReference>
<dbReference type="RefSeq" id="WP_169433670.1">
    <property type="nucleotide sequence ID" value="NZ_CP051685.1"/>
</dbReference>
<feature type="domain" description="LTD" evidence="2">
    <location>
        <begin position="21"/>
        <end position="184"/>
    </location>
</feature>
<dbReference type="CDD" id="cd10283">
    <property type="entry name" value="MnuA_DNase1-like"/>
    <property type="match status" value="1"/>
</dbReference>
<keyword evidence="4" id="KW-1185">Reference proteome</keyword>
<dbReference type="Gene3D" id="2.60.40.1260">
    <property type="entry name" value="Lamin Tail domain"/>
    <property type="match status" value="1"/>
</dbReference>
<dbReference type="GO" id="GO:0004519">
    <property type="term" value="F:endonuclease activity"/>
    <property type="evidence" value="ECO:0007669"/>
    <property type="project" value="UniProtKB-KW"/>
</dbReference>
<dbReference type="KEGG" id="mfy:HH212_00880"/>
<keyword evidence="1" id="KW-0732">Signal</keyword>
<dbReference type="CDD" id="cd04486">
    <property type="entry name" value="YhcR_OBF_like"/>
    <property type="match status" value="1"/>
</dbReference>
<dbReference type="Pfam" id="PF00932">
    <property type="entry name" value="LTD"/>
    <property type="match status" value="1"/>
</dbReference>
<gene>
    <name evidence="3" type="ORF">HH212_00880</name>
</gene>
<dbReference type="Pfam" id="PF03372">
    <property type="entry name" value="Exo_endo_phos"/>
    <property type="match status" value="1"/>
</dbReference>
<name>A0A7Z2VTE6_9BURK</name>
<keyword evidence="3" id="KW-0255">Endonuclease</keyword>
<dbReference type="PANTHER" id="PTHR42834:SF1">
    <property type="entry name" value="ENDONUCLEASE_EXONUCLEASE_PHOSPHATASE FAMILY PROTEIN (AFU_ORTHOLOGUE AFUA_3G09210)"/>
    <property type="match status" value="1"/>
</dbReference>